<evidence type="ECO:0000256" key="4">
    <source>
        <dbReference type="ARBA" id="ARBA00048364"/>
    </source>
</evidence>
<evidence type="ECO:0000256" key="1">
    <source>
        <dbReference type="ARBA" id="ARBA00022679"/>
    </source>
</evidence>
<evidence type="ECO:0000313" key="7">
    <source>
        <dbReference type="EMBL" id="MCS5707898.1"/>
    </source>
</evidence>
<organism evidence="6">
    <name type="scientific">Candidatus Berkiella cookevillensis</name>
    <dbReference type="NCBI Taxonomy" id="437022"/>
    <lineage>
        <taxon>Bacteria</taxon>
        <taxon>Pseudomonadati</taxon>
        <taxon>Pseudomonadota</taxon>
        <taxon>Gammaproteobacteria</taxon>
        <taxon>Candidatus Berkiellales</taxon>
        <taxon>Candidatus Berkiellaceae</taxon>
        <taxon>Candidatus Berkiella</taxon>
    </lineage>
</organism>
<accession>A0A0Q9YD96</accession>
<comment type="similarity">
    <text evidence="3">Belongs to the acetyltransferase YopJ family.</text>
</comment>
<dbReference type="EMBL" id="LKHV02000001">
    <property type="protein sequence ID" value="MCS5707898.1"/>
    <property type="molecule type" value="Genomic_DNA"/>
</dbReference>
<reference evidence="6" key="1">
    <citation type="submission" date="2015-09" db="EMBL/GenBank/DDBJ databases">
        <title>Draft Genome Sequences of Two Novel Amoeba-resistant Intranuclear Bacteria, Candidatus Berkiella cookevillensis and Candidatus Berkiella aquae.</title>
        <authorList>
            <person name="Mehari Y.T."/>
            <person name="Arivett B.A."/>
            <person name="Farone A.L."/>
            <person name="Gunderson J.H."/>
            <person name="Farone M.B."/>
        </authorList>
    </citation>
    <scope>NUCLEOTIDE SEQUENCE [LARGE SCALE GENOMIC DNA]</scope>
    <source>
        <strain evidence="6">CC99</strain>
    </source>
</reference>
<dbReference type="InterPro" id="IPR036770">
    <property type="entry name" value="Ankyrin_rpt-contain_sf"/>
</dbReference>
<keyword evidence="1" id="KW-0808">Transferase</keyword>
<dbReference type="OrthoDB" id="9812708at2"/>
<dbReference type="GO" id="GO:0016746">
    <property type="term" value="F:acyltransferase activity"/>
    <property type="evidence" value="ECO:0007669"/>
    <property type="project" value="UniProtKB-KW"/>
</dbReference>
<comment type="caution">
    <text evidence="6">The sequence shown here is derived from an EMBL/GenBank/DDBJ whole genome shotgun (WGS) entry which is preliminary data.</text>
</comment>
<evidence type="ECO:0000256" key="5">
    <source>
        <dbReference type="ARBA" id="ARBA00048662"/>
    </source>
</evidence>
<dbReference type="Proteomes" id="UP000051494">
    <property type="component" value="Unassembled WGS sequence"/>
</dbReference>
<sequence>MWASPKTDTQKFHMLQFILSHKSDFQFKPNHFYQNIYNEIQQLITLAEQEYSGIEIDKKQVETFLETIGSQLLSDVHSSTHTVPEALKALACFYMLKQNQLLLDKARIAFSKYQSQLEQFQHLGDPTDENAKEYDTLGASALASKKIADEGSKEILQQLATCDIIFPNTLSNYSELSNLLKTCIADFNHYFVSSINYYRILNHHGCQLFAEDMNVFVEQKNARHQKLGGPFHGKVICSQTPSSLALLDPIAFDTLSQDIQDIQTGFKPRTQFYIYANVNFSHCMALDIEREEDGTLHILSFDSAQHIAQYYLLEKLTAFLEKNKINFKITACQSGLQRSMINCEIFSHLFLQDSAKVRLAPFMAKLAEIEQPAFSSITPKFVKSYAPLSKVKWCSVADLQFPKLLLSRHGLSQLEVDIHTLGEKLGKIRLGDDPHLFTATELNQEHREVFVHNEQNTFIAIKFNRFYQKIKNTLATFDIATLKENYKRRDADPTPTEYLALRLAASGQRPKPLMEQLIAYLVAQPNGAQNLDTQDDNIQKRKTALHWALDNGNAMRAAMLIIAGCKIDIPDAQGRTAKSIYAESTVKSIQDNPVLQQKLG</sequence>
<dbReference type="AlphaFoldDB" id="A0A0Q9YD96"/>
<proteinExistence type="inferred from homology"/>
<dbReference type="InterPro" id="IPR005083">
    <property type="entry name" value="YopJ-like"/>
</dbReference>
<dbReference type="SUPFAM" id="SSF48403">
    <property type="entry name" value="Ankyrin repeat"/>
    <property type="match status" value="1"/>
</dbReference>
<comment type="catalytic activity">
    <reaction evidence="4">
        <text>L-threonyl-[protein] + acetyl-CoA = O-acetyl-L-threonyl-[protein] + CoA</text>
        <dbReference type="Rhea" id="RHEA:65340"/>
        <dbReference type="Rhea" id="RHEA-COMP:11060"/>
        <dbReference type="Rhea" id="RHEA-COMP:16780"/>
        <dbReference type="ChEBI" id="CHEBI:30013"/>
        <dbReference type="ChEBI" id="CHEBI:57287"/>
        <dbReference type="ChEBI" id="CHEBI:57288"/>
        <dbReference type="ChEBI" id="CHEBI:141025"/>
    </reaction>
    <physiologicalReaction direction="left-to-right" evidence="4">
        <dbReference type="Rhea" id="RHEA:65341"/>
    </physiologicalReaction>
</comment>
<dbReference type="Gene3D" id="1.25.40.20">
    <property type="entry name" value="Ankyrin repeat-containing domain"/>
    <property type="match status" value="1"/>
</dbReference>
<keyword evidence="8" id="KW-1185">Reference proteome</keyword>
<dbReference type="STRING" id="437022.CC99x_01408"/>
<name>A0A0Q9YD96_9GAMM</name>
<evidence type="ECO:0000313" key="8">
    <source>
        <dbReference type="Proteomes" id="UP000051494"/>
    </source>
</evidence>
<evidence type="ECO:0000256" key="2">
    <source>
        <dbReference type="ARBA" id="ARBA00023315"/>
    </source>
</evidence>
<evidence type="ECO:0000313" key="6">
    <source>
        <dbReference type="EMBL" id="KRG18523.1"/>
    </source>
</evidence>
<reference evidence="7" key="2">
    <citation type="journal article" date="2016" name="Genome Announc.">
        <title>Draft Genome Sequences of Two Novel Amoeba-Resistant Intranuclear Bacteria, 'Candidatus Berkiella cookevillensis' and 'Candidatus Berkiella aquae'.</title>
        <authorList>
            <person name="Mehari Y.T."/>
            <person name="Arivett B.A."/>
            <person name="Farone A.L."/>
            <person name="Gunderson J.H."/>
            <person name="Farone M.B."/>
        </authorList>
    </citation>
    <scope>NUCLEOTIDE SEQUENCE</scope>
    <source>
        <strain evidence="7">CC99</strain>
    </source>
</reference>
<dbReference type="Pfam" id="PF03421">
    <property type="entry name" value="Acetyltransf_14"/>
    <property type="match status" value="1"/>
</dbReference>
<keyword evidence="2" id="KW-0012">Acyltransferase</keyword>
<protein>
    <submittedName>
        <fullName evidence="7">Ankyrin repeat domain-containing protein</fullName>
    </submittedName>
</protein>
<gene>
    <name evidence="7" type="ORF">CC99x_003165</name>
    <name evidence="6" type="ORF">CC99x_01408</name>
</gene>
<dbReference type="EMBL" id="LKHV01000006">
    <property type="protein sequence ID" value="KRG18523.1"/>
    <property type="molecule type" value="Genomic_DNA"/>
</dbReference>
<reference evidence="7" key="3">
    <citation type="submission" date="2021-06" db="EMBL/GenBank/DDBJ databases">
        <title>Genomic Description and Analysis of Intracellular Bacteria, Candidatus Berkiella cookevillensis and Candidatus Berkiella aquae.</title>
        <authorList>
            <person name="Kidane D.T."/>
            <person name="Mehari Y.T."/>
            <person name="Rice F.C."/>
            <person name="Arivett B.A."/>
            <person name="Farone A.L."/>
            <person name="Berk S.G."/>
            <person name="Farone M.B."/>
        </authorList>
    </citation>
    <scope>NUCLEOTIDE SEQUENCE</scope>
    <source>
        <strain evidence="7">CC99</strain>
    </source>
</reference>
<dbReference type="RefSeq" id="WP_057624510.1">
    <property type="nucleotide sequence ID" value="NZ_LKHV02000001.1"/>
</dbReference>
<comment type="catalytic activity">
    <reaction evidence="5">
        <text>L-seryl-[protein] + acetyl-CoA = O-acetyl-L-seryl-[protein] + CoA</text>
        <dbReference type="Rhea" id="RHEA:59392"/>
        <dbReference type="Rhea" id="RHEA-COMP:9863"/>
        <dbReference type="Rhea" id="RHEA-COMP:15352"/>
        <dbReference type="ChEBI" id="CHEBI:29999"/>
        <dbReference type="ChEBI" id="CHEBI:57287"/>
        <dbReference type="ChEBI" id="CHEBI:57288"/>
        <dbReference type="ChEBI" id="CHEBI:141128"/>
    </reaction>
    <physiologicalReaction direction="left-to-right" evidence="5">
        <dbReference type="Rhea" id="RHEA:59393"/>
    </physiologicalReaction>
</comment>
<evidence type="ECO:0000256" key="3">
    <source>
        <dbReference type="ARBA" id="ARBA00023785"/>
    </source>
</evidence>